<keyword evidence="2" id="KW-1185">Reference proteome</keyword>
<gene>
    <name evidence="1" type="ORF">O1611_g9987</name>
</gene>
<dbReference type="Proteomes" id="UP001153332">
    <property type="component" value="Unassembled WGS sequence"/>
</dbReference>
<sequence>MAYLVMTSKSPSITRGVQLSRFKGPSPPASPFATYTTPDETKNNSSDDIVPPQSVTTHPLCSGAEKPVDRATKIEMAQRLLNYKFENEDLLWEALQAPGSDVTTLNERLLAQGNKNLASVGDAVITLVIRHHCYNMDRSIGYTALQISALVNNSRFARLCDEAGLTGCINRNPSQSTVEARTRADTIEAIIGAVYQDGGIDSARSVMQSLRITEFAEV</sequence>
<evidence type="ECO:0000313" key="1">
    <source>
        <dbReference type="EMBL" id="KAJ8121871.1"/>
    </source>
</evidence>
<proteinExistence type="predicted"/>
<reference evidence="1" key="1">
    <citation type="submission" date="2022-12" db="EMBL/GenBank/DDBJ databases">
        <title>Genome Sequence of Lasiodiplodia mahajangana.</title>
        <authorList>
            <person name="Buettner E."/>
        </authorList>
    </citation>
    <scope>NUCLEOTIDE SEQUENCE</scope>
    <source>
        <strain evidence="1">VT137</strain>
    </source>
</reference>
<organism evidence="1 2">
    <name type="scientific">Lasiodiplodia mahajangana</name>
    <dbReference type="NCBI Taxonomy" id="1108764"/>
    <lineage>
        <taxon>Eukaryota</taxon>
        <taxon>Fungi</taxon>
        <taxon>Dikarya</taxon>
        <taxon>Ascomycota</taxon>
        <taxon>Pezizomycotina</taxon>
        <taxon>Dothideomycetes</taxon>
        <taxon>Dothideomycetes incertae sedis</taxon>
        <taxon>Botryosphaeriales</taxon>
        <taxon>Botryosphaeriaceae</taxon>
        <taxon>Lasiodiplodia</taxon>
    </lineage>
</organism>
<name>A0ACC2J383_9PEZI</name>
<comment type="caution">
    <text evidence="1">The sequence shown here is derived from an EMBL/GenBank/DDBJ whole genome shotgun (WGS) entry which is preliminary data.</text>
</comment>
<dbReference type="EMBL" id="JAPUUL010003709">
    <property type="protein sequence ID" value="KAJ8121871.1"/>
    <property type="molecule type" value="Genomic_DNA"/>
</dbReference>
<evidence type="ECO:0000313" key="2">
    <source>
        <dbReference type="Proteomes" id="UP001153332"/>
    </source>
</evidence>
<accession>A0ACC2J383</accession>
<protein>
    <submittedName>
        <fullName evidence="1">Uncharacterized protein</fullName>
    </submittedName>
</protein>